<dbReference type="eggNOG" id="COG0707">
    <property type="taxonomic scope" value="Bacteria"/>
</dbReference>
<dbReference type="Pfam" id="PF04101">
    <property type="entry name" value="Glyco_tran_28_C"/>
    <property type="match status" value="1"/>
</dbReference>
<accession>A0A089M2S8</accession>
<dbReference type="Pfam" id="PF06925">
    <property type="entry name" value="MGDG_synth"/>
    <property type="match status" value="1"/>
</dbReference>
<dbReference type="InterPro" id="IPR050519">
    <property type="entry name" value="Glycosyltransf_28_UgtP"/>
</dbReference>
<name>A0A089M2S8_9BACL</name>
<dbReference type="STRING" id="189425.PGRAT_07425"/>
<feature type="domain" description="Diacylglycerol glucosyltransferase N-terminal" evidence="6">
    <location>
        <begin position="17"/>
        <end position="181"/>
    </location>
</feature>
<sequence>MRKKRVLLLSEGFGAGHTQAAYALSSSLRKLSPNLQTKVLELGSFLNPKLAPLIVSAYRKTVTSQPRLMGYVYRHQKSFNRLTTLALHRIFYTHTQNIMKQLKPDIIVCTHFIPSAVVSRLKRLDPAFKVPLVTVITDYDAHATWISPEVDRYLVSTPEVKTKLRYRNVAAAKIQVTGMPVHPSFWEHPGKADILKQFSLQDMPTVLVMGGGWGMMNDEVINAALAGWRDKIQIIFCLGKNEKLLREMQENSLYSHPNISLTGFTREIDKLMEISDLLVTKPGGMTCSEGLAKGIPMLFYDPLPGQEEENCRYFTAAGLGEPVSSLKVVDRWMERLLYCYDEVKDRRQEHLEEIARFHPLQSAQSIIDMLE</sequence>
<gene>
    <name evidence="7" type="ORF">PGRAT_07425</name>
</gene>
<evidence type="ECO:0000313" key="7">
    <source>
        <dbReference type="EMBL" id="AIQ67482.1"/>
    </source>
</evidence>
<dbReference type="GO" id="GO:0016758">
    <property type="term" value="F:hexosyltransferase activity"/>
    <property type="evidence" value="ECO:0007669"/>
    <property type="project" value="InterPro"/>
</dbReference>
<comment type="subcellular location">
    <subcellularLocation>
        <location evidence="1">Membrane</location>
    </subcellularLocation>
</comment>
<protein>
    <submittedName>
        <fullName evidence="7">UDP-N-acetylglucosamine:LPS N-acetylglucosamine transferase</fullName>
    </submittedName>
</protein>
<dbReference type="InterPro" id="IPR009695">
    <property type="entry name" value="Diacylglyc_glucosyltr_N"/>
</dbReference>
<proteinExistence type="inferred from homology"/>
<dbReference type="AlphaFoldDB" id="A0A089M2S8"/>
<evidence type="ECO:0000259" key="6">
    <source>
        <dbReference type="Pfam" id="PF06925"/>
    </source>
</evidence>
<dbReference type="RefSeq" id="WP_036702938.1">
    <property type="nucleotide sequence ID" value="NZ_CP009287.1"/>
</dbReference>
<dbReference type="InterPro" id="IPR007235">
    <property type="entry name" value="Glyco_trans_28_C"/>
</dbReference>
<dbReference type="KEGG" id="pgm:PGRAT_07425"/>
<feature type="domain" description="Glycosyl transferase family 28 C-terminal" evidence="5">
    <location>
        <begin position="205"/>
        <end position="323"/>
    </location>
</feature>
<evidence type="ECO:0000256" key="1">
    <source>
        <dbReference type="ARBA" id="ARBA00004370"/>
    </source>
</evidence>
<evidence type="ECO:0000313" key="8">
    <source>
        <dbReference type="Proteomes" id="UP000029500"/>
    </source>
</evidence>
<evidence type="ECO:0000259" key="5">
    <source>
        <dbReference type="Pfam" id="PF04101"/>
    </source>
</evidence>
<dbReference type="PANTHER" id="PTHR43025">
    <property type="entry name" value="MONOGALACTOSYLDIACYLGLYCEROL SYNTHASE"/>
    <property type="match status" value="1"/>
</dbReference>
<dbReference type="Proteomes" id="UP000029500">
    <property type="component" value="Chromosome"/>
</dbReference>
<dbReference type="GO" id="GO:0016020">
    <property type="term" value="C:membrane"/>
    <property type="evidence" value="ECO:0007669"/>
    <property type="project" value="UniProtKB-SubCell"/>
</dbReference>
<evidence type="ECO:0000256" key="3">
    <source>
        <dbReference type="ARBA" id="ARBA00022676"/>
    </source>
</evidence>
<reference evidence="7 8" key="1">
    <citation type="submission" date="2014-08" db="EMBL/GenBank/DDBJ databases">
        <title>Comparative genomics of the Paenibacillus odorifer group.</title>
        <authorList>
            <person name="den Bakker H.C."/>
            <person name="Tsai Y.-C."/>
            <person name="Martin N."/>
            <person name="Korlach J."/>
            <person name="Wiedmann M."/>
        </authorList>
    </citation>
    <scope>NUCLEOTIDE SEQUENCE [LARGE SCALE GENOMIC DNA]</scope>
    <source>
        <strain evidence="7 8">DSM 15220</strain>
    </source>
</reference>
<evidence type="ECO:0000256" key="4">
    <source>
        <dbReference type="ARBA" id="ARBA00022679"/>
    </source>
</evidence>
<dbReference type="Gene3D" id="3.40.50.2000">
    <property type="entry name" value="Glycogen Phosphorylase B"/>
    <property type="match status" value="2"/>
</dbReference>
<dbReference type="SUPFAM" id="SSF53756">
    <property type="entry name" value="UDP-Glycosyltransferase/glycogen phosphorylase"/>
    <property type="match status" value="1"/>
</dbReference>
<dbReference type="OrthoDB" id="9815663at2"/>
<dbReference type="PANTHER" id="PTHR43025:SF3">
    <property type="entry name" value="MONOGALACTOSYLDIACYLGLYCEROL SYNTHASE 1, CHLOROPLASTIC"/>
    <property type="match status" value="1"/>
</dbReference>
<dbReference type="EMBL" id="CP009287">
    <property type="protein sequence ID" value="AIQ67482.1"/>
    <property type="molecule type" value="Genomic_DNA"/>
</dbReference>
<keyword evidence="8" id="KW-1185">Reference proteome</keyword>
<organism evidence="7 8">
    <name type="scientific">Paenibacillus graminis</name>
    <dbReference type="NCBI Taxonomy" id="189425"/>
    <lineage>
        <taxon>Bacteria</taxon>
        <taxon>Bacillati</taxon>
        <taxon>Bacillota</taxon>
        <taxon>Bacilli</taxon>
        <taxon>Bacillales</taxon>
        <taxon>Paenibacillaceae</taxon>
        <taxon>Paenibacillus</taxon>
    </lineage>
</organism>
<keyword evidence="3" id="KW-0328">Glycosyltransferase</keyword>
<keyword evidence="4 7" id="KW-0808">Transferase</keyword>
<comment type="similarity">
    <text evidence="2">Belongs to the glycosyltransferase 28 family.</text>
</comment>
<dbReference type="HOGENOM" id="CLU_028367_0_1_9"/>
<dbReference type="GO" id="GO:0009247">
    <property type="term" value="P:glycolipid biosynthetic process"/>
    <property type="evidence" value="ECO:0007669"/>
    <property type="project" value="InterPro"/>
</dbReference>
<evidence type="ECO:0000256" key="2">
    <source>
        <dbReference type="ARBA" id="ARBA00006962"/>
    </source>
</evidence>